<evidence type="ECO:0000313" key="2">
    <source>
        <dbReference type="EMBL" id="OGE83359.1"/>
    </source>
</evidence>
<reference evidence="2 3" key="1">
    <citation type="journal article" date="2016" name="Nat. Commun.">
        <title>Thousands of microbial genomes shed light on interconnected biogeochemical processes in an aquifer system.</title>
        <authorList>
            <person name="Anantharaman K."/>
            <person name="Brown C.T."/>
            <person name="Hug L.A."/>
            <person name="Sharon I."/>
            <person name="Castelle C.J."/>
            <person name="Probst A.J."/>
            <person name="Thomas B.C."/>
            <person name="Singh A."/>
            <person name="Wilkins M.J."/>
            <person name="Karaoz U."/>
            <person name="Brodie E.L."/>
            <person name="Williams K.H."/>
            <person name="Hubbard S.S."/>
            <person name="Banfield J.F."/>
        </authorList>
    </citation>
    <scope>NUCLEOTIDE SEQUENCE [LARGE SCALE GENOMIC DNA]</scope>
</reference>
<dbReference type="AlphaFoldDB" id="A0A1F5P0C5"/>
<comment type="similarity">
    <text evidence="1">Belongs to the bactofilin family.</text>
</comment>
<protein>
    <recommendedName>
        <fullName evidence="4">Cell shape determination protein CcmA</fullName>
    </recommendedName>
</protein>
<dbReference type="Proteomes" id="UP000176339">
    <property type="component" value="Unassembled WGS sequence"/>
</dbReference>
<evidence type="ECO:0008006" key="4">
    <source>
        <dbReference type="Google" id="ProtNLM"/>
    </source>
</evidence>
<gene>
    <name evidence="2" type="ORF">A2846_02765</name>
</gene>
<evidence type="ECO:0000313" key="3">
    <source>
        <dbReference type="Proteomes" id="UP000176339"/>
    </source>
</evidence>
<dbReference type="PANTHER" id="PTHR35024:SF4">
    <property type="entry name" value="POLYMER-FORMING CYTOSKELETAL PROTEIN"/>
    <property type="match status" value="1"/>
</dbReference>
<comment type="caution">
    <text evidence="2">The sequence shown here is derived from an EMBL/GenBank/DDBJ whole genome shotgun (WGS) entry which is preliminary data.</text>
</comment>
<sequence length="131" mass="13625">MAFMAKRDEYVESSAPETVVGASVKIEGDLVSDGDIRVEGAVVGKIKTSKNLFTGPESQIEANIEAGTAVIAGLVKGEIKVKDNLLIQETGKVSGTISCSRLSIAEGARFSGSCTMAMPEGAETVQAESEE</sequence>
<name>A0A1F5P0C5_9BACT</name>
<accession>A0A1F5P0C5</accession>
<evidence type="ECO:0000256" key="1">
    <source>
        <dbReference type="ARBA" id="ARBA00044755"/>
    </source>
</evidence>
<dbReference type="Pfam" id="PF04519">
    <property type="entry name" value="Bactofilin"/>
    <property type="match status" value="1"/>
</dbReference>
<dbReference type="PANTHER" id="PTHR35024">
    <property type="entry name" value="HYPOTHETICAL CYTOSOLIC PROTEIN"/>
    <property type="match status" value="1"/>
</dbReference>
<dbReference type="InterPro" id="IPR007607">
    <property type="entry name" value="BacA/B"/>
</dbReference>
<dbReference type="EMBL" id="MFEN01000046">
    <property type="protein sequence ID" value="OGE83359.1"/>
    <property type="molecule type" value="Genomic_DNA"/>
</dbReference>
<organism evidence="2 3">
    <name type="scientific">Candidatus Doudnabacteria bacterium RIFCSPHIGHO2_01_FULL_49_9</name>
    <dbReference type="NCBI Taxonomy" id="1817827"/>
    <lineage>
        <taxon>Bacteria</taxon>
        <taxon>Candidatus Doudnaibacteriota</taxon>
    </lineage>
</organism>
<proteinExistence type="inferred from homology"/>